<dbReference type="PROSITE" id="PS50943">
    <property type="entry name" value="HTH_CROC1"/>
    <property type="match status" value="1"/>
</dbReference>
<keyword evidence="4" id="KW-1185">Reference proteome</keyword>
<dbReference type="SMART" id="SM00530">
    <property type="entry name" value="HTH_XRE"/>
    <property type="match status" value="1"/>
</dbReference>
<evidence type="ECO:0000259" key="2">
    <source>
        <dbReference type="PROSITE" id="PS50943"/>
    </source>
</evidence>
<organism evidence="3 4">
    <name type="scientific">Variovorax terrae</name>
    <dbReference type="NCBI Taxonomy" id="2923278"/>
    <lineage>
        <taxon>Bacteria</taxon>
        <taxon>Pseudomonadati</taxon>
        <taxon>Pseudomonadota</taxon>
        <taxon>Betaproteobacteria</taxon>
        <taxon>Burkholderiales</taxon>
        <taxon>Comamonadaceae</taxon>
        <taxon>Variovorax</taxon>
    </lineage>
</organism>
<feature type="coiled-coil region" evidence="1">
    <location>
        <begin position="31"/>
        <end position="65"/>
    </location>
</feature>
<dbReference type="AlphaFoldDB" id="A0A9X2ALG1"/>
<feature type="domain" description="HTH cro/C1-type" evidence="2">
    <location>
        <begin position="82"/>
        <end position="128"/>
    </location>
</feature>
<keyword evidence="1" id="KW-0175">Coiled coil</keyword>
<dbReference type="Proteomes" id="UP001139447">
    <property type="component" value="Unassembled WGS sequence"/>
</dbReference>
<dbReference type="SUPFAM" id="SSF47413">
    <property type="entry name" value="lambda repressor-like DNA-binding domains"/>
    <property type="match status" value="1"/>
</dbReference>
<dbReference type="InterPro" id="IPR010982">
    <property type="entry name" value="Lambda_DNA-bd_dom_sf"/>
</dbReference>
<protein>
    <submittedName>
        <fullName evidence="3">Helix-turn-helix transcriptional regulator</fullName>
    </submittedName>
</protein>
<dbReference type="InterPro" id="IPR001387">
    <property type="entry name" value="Cro/C1-type_HTH"/>
</dbReference>
<dbReference type="EMBL" id="JALGBI010000001">
    <property type="protein sequence ID" value="MCJ0762274.1"/>
    <property type="molecule type" value="Genomic_DNA"/>
</dbReference>
<reference evidence="3" key="1">
    <citation type="submission" date="2022-03" db="EMBL/GenBank/DDBJ databases">
        <authorList>
            <person name="Woo C.Y."/>
        </authorList>
    </citation>
    <scope>NUCLEOTIDE SEQUENCE</scope>
    <source>
        <strain evidence="3">CYS-02</strain>
    </source>
</reference>
<dbReference type="Pfam" id="PF01381">
    <property type="entry name" value="HTH_3"/>
    <property type="match status" value="1"/>
</dbReference>
<dbReference type="Gene3D" id="1.10.260.40">
    <property type="entry name" value="lambda repressor-like DNA-binding domains"/>
    <property type="match status" value="1"/>
</dbReference>
<dbReference type="GO" id="GO:0003677">
    <property type="term" value="F:DNA binding"/>
    <property type="evidence" value="ECO:0007669"/>
    <property type="project" value="InterPro"/>
</dbReference>
<comment type="caution">
    <text evidence="3">The sequence shown here is derived from an EMBL/GenBank/DDBJ whole genome shotgun (WGS) entry which is preliminary data.</text>
</comment>
<sequence>MSNVAAALKEEIARVARKEVRSETQKLKKASVQHRTDIAALKRRVQALEQQVARLRKAAEKRTAAATTEQPASVIRFSAKGLATQRQRLGLSAAEMGALLGVSGQSVYKWEDGKTRPRASQMPAIASLRGLGKRAAAARLSELAG</sequence>
<evidence type="ECO:0000313" key="3">
    <source>
        <dbReference type="EMBL" id="MCJ0762274.1"/>
    </source>
</evidence>
<gene>
    <name evidence="3" type="ORF">MMF98_03540</name>
</gene>
<proteinExistence type="predicted"/>
<name>A0A9X2ALG1_9BURK</name>
<evidence type="ECO:0000313" key="4">
    <source>
        <dbReference type="Proteomes" id="UP001139447"/>
    </source>
</evidence>
<dbReference type="CDD" id="cd00093">
    <property type="entry name" value="HTH_XRE"/>
    <property type="match status" value="1"/>
</dbReference>
<accession>A0A9X2ALG1</accession>
<evidence type="ECO:0000256" key="1">
    <source>
        <dbReference type="SAM" id="Coils"/>
    </source>
</evidence>